<proteinExistence type="predicted"/>
<evidence type="ECO:0000313" key="2">
    <source>
        <dbReference type="Proteomes" id="UP000299102"/>
    </source>
</evidence>
<sequence length="183" mass="20609">MPDTAYVKDVFGCGTTLHLRAPHRVPLDDTARGRRTAKSRNILDRWFAGACTERRALGFRSLLVIGALTCEVRSDVYRKCDRGKVFFWFRSAFPFHSKSRTFTCSSVKSTRFGPDDIRFDADHEQKNRWIFNSSQVKSLANERTLSQNVVVAPVTAAVRTLDQHATAMRVSARAKEGVVGGRL</sequence>
<gene>
    <name evidence="1" type="ORF">EVAR_85487_1</name>
</gene>
<name>A0A4C1VCI6_EUMVA</name>
<dbReference type="AlphaFoldDB" id="A0A4C1VCI6"/>
<protein>
    <submittedName>
        <fullName evidence="1">Uncharacterized protein</fullName>
    </submittedName>
</protein>
<comment type="caution">
    <text evidence="1">The sequence shown here is derived from an EMBL/GenBank/DDBJ whole genome shotgun (WGS) entry which is preliminary data.</text>
</comment>
<accession>A0A4C1VCI6</accession>
<reference evidence="1 2" key="1">
    <citation type="journal article" date="2019" name="Commun. Biol.">
        <title>The bagworm genome reveals a unique fibroin gene that provides high tensile strength.</title>
        <authorList>
            <person name="Kono N."/>
            <person name="Nakamura H."/>
            <person name="Ohtoshi R."/>
            <person name="Tomita M."/>
            <person name="Numata K."/>
            <person name="Arakawa K."/>
        </authorList>
    </citation>
    <scope>NUCLEOTIDE SEQUENCE [LARGE SCALE GENOMIC DNA]</scope>
</reference>
<dbReference type="Proteomes" id="UP000299102">
    <property type="component" value="Unassembled WGS sequence"/>
</dbReference>
<dbReference type="EMBL" id="BGZK01000316">
    <property type="protein sequence ID" value="GBP36240.1"/>
    <property type="molecule type" value="Genomic_DNA"/>
</dbReference>
<organism evidence="1 2">
    <name type="scientific">Eumeta variegata</name>
    <name type="common">Bagworm moth</name>
    <name type="synonym">Eumeta japonica</name>
    <dbReference type="NCBI Taxonomy" id="151549"/>
    <lineage>
        <taxon>Eukaryota</taxon>
        <taxon>Metazoa</taxon>
        <taxon>Ecdysozoa</taxon>
        <taxon>Arthropoda</taxon>
        <taxon>Hexapoda</taxon>
        <taxon>Insecta</taxon>
        <taxon>Pterygota</taxon>
        <taxon>Neoptera</taxon>
        <taxon>Endopterygota</taxon>
        <taxon>Lepidoptera</taxon>
        <taxon>Glossata</taxon>
        <taxon>Ditrysia</taxon>
        <taxon>Tineoidea</taxon>
        <taxon>Psychidae</taxon>
        <taxon>Oiketicinae</taxon>
        <taxon>Eumeta</taxon>
    </lineage>
</organism>
<evidence type="ECO:0000313" key="1">
    <source>
        <dbReference type="EMBL" id="GBP36240.1"/>
    </source>
</evidence>
<keyword evidence="2" id="KW-1185">Reference proteome</keyword>